<feature type="domain" description="RING-type" evidence="5">
    <location>
        <begin position="379"/>
        <end position="418"/>
    </location>
</feature>
<accession>A0A6C0KQR0</accession>
<dbReference type="InterPro" id="IPR013083">
    <property type="entry name" value="Znf_RING/FYVE/PHD"/>
</dbReference>
<dbReference type="GO" id="GO:0005634">
    <property type="term" value="C:nucleus"/>
    <property type="evidence" value="ECO:0007669"/>
    <property type="project" value="TreeGrafter"/>
</dbReference>
<dbReference type="InterPro" id="IPR038718">
    <property type="entry name" value="SNF2-like_sf"/>
</dbReference>
<evidence type="ECO:0000256" key="2">
    <source>
        <dbReference type="ARBA" id="ARBA00022801"/>
    </source>
</evidence>
<dbReference type="PANTHER" id="PTHR45626">
    <property type="entry name" value="TRANSCRIPTION TERMINATION FACTOR 2-RELATED"/>
    <property type="match status" value="1"/>
</dbReference>
<dbReference type="SMART" id="SM00184">
    <property type="entry name" value="RING"/>
    <property type="match status" value="1"/>
</dbReference>
<dbReference type="Pfam" id="PF00176">
    <property type="entry name" value="SNF2-rel_dom"/>
    <property type="match status" value="1"/>
</dbReference>
<evidence type="ECO:0000259" key="5">
    <source>
        <dbReference type="PROSITE" id="PS50089"/>
    </source>
</evidence>
<dbReference type="InterPro" id="IPR000330">
    <property type="entry name" value="SNF2_N"/>
</dbReference>
<dbReference type="Gene3D" id="3.30.40.10">
    <property type="entry name" value="Zinc/RING finger domain, C3HC4 (zinc finger)"/>
    <property type="match status" value="1"/>
</dbReference>
<organism evidence="6">
    <name type="scientific">viral metagenome</name>
    <dbReference type="NCBI Taxonomy" id="1070528"/>
    <lineage>
        <taxon>unclassified sequences</taxon>
        <taxon>metagenomes</taxon>
        <taxon>organismal metagenomes</taxon>
    </lineage>
</organism>
<dbReference type="InterPro" id="IPR050628">
    <property type="entry name" value="SNF2_RAD54_helicase_TF"/>
</dbReference>
<dbReference type="Gene3D" id="3.40.50.300">
    <property type="entry name" value="P-loop containing nucleotide triphosphate hydrolases"/>
    <property type="match status" value="1"/>
</dbReference>
<dbReference type="GO" id="GO:0004386">
    <property type="term" value="F:helicase activity"/>
    <property type="evidence" value="ECO:0007669"/>
    <property type="project" value="UniProtKB-KW"/>
</dbReference>
<evidence type="ECO:0000313" key="6">
    <source>
        <dbReference type="EMBL" id="QHU18668.1"/>
    </source>
</evidence>
<dbReference type="EMBL" id="MN740936">
    <property type="protein sequence ID" value="QHU18668.1"/>
    <property type="molecule type" value="Genomic_DNA"/>
</dbReference>
<dbReference type="GO" id="GO:0008094">
    <property type="term" value="F:ATP-dependent activity, acting on DNA"/>
    <property type="evidence" value="ECO:0007669"/>
    <property type="project" value="TreeGrafter"/>
</dbReference>
<protein>
    <recommendedName>
        <fullName evidence="5">RING-type domain-containing protein</fullName>
    </recommendedName>
</protein>
<dbReference type="SUPFAM" id="SSF57850">
    <property type="entry name" value="RING/U-box"/>
    <property type="match status" value="1"/>
</dbReference>
<dbReference type="AlphaFoldDB" id="A0A6C0KQR0"/>
<dbReference type="InterPro" id="IPR001841">
    <property type="entry name" value="Znf_RING"/>
</dbReference>
<evidence type="ECO:0000256" key="4">
    <source>
        <dbReference type="ARBA" id="ARBA00022840"/>
    </source>
</evidence>
<dbReference type="SUPFAM" id="SSF52540">
    <property type="entry name" value="P-loop containing nucleoside triphosphate hydrolases"/>
    <property type="match status" value="2"/>
</dbReference>
<dbReference type="PANTHER" id="PTHR45626:SF51">
    <property type="entry name" value="SNF2-RELATED DOMAIN-CONTAINING PROTEIN"/>
    <property type="match status" value="1"/>
</dbReference>
<keyword evidence="4" id="KW-0067">ATP-binding</keyword>
<proteinExistence type="predicted"/>
<keyword evidence="3" id="KW-0347">Helicase</keyword>
<dbReference type="PROSITE" id="PS50089">
    <property type="entry name" value="ZF_RING_2"/>
    <property type="match status" value="1"/>
</dbReference>
<dbReference type="InterPro" id="IPR027417">
    <property type="entry name" value="P-loop_NTPase"/>
</dbReference>
<dbReference type="Gene3D" id="3.40.50.10810">
    <property type="entry name" value="Tandem AAA-ATPase domain"/>
    <property type="match status" value="1"/>
</dbReference>
<evidence type="ECO:0000256" key="1">
    <source>
        <dbReference type="ARBA" id="ARBA00022741"/>
    </source>
</evidence>
<dbReference type="GO" id="GO:0016787">
    <property type="term" value="F:hydrolase activity"/>
    <property type="evidence" value="ECO:0007669"/>
    <property type="project" value="UniProtKB-KW"/>
</dbReference>
<sequence length="566" mass="66227">MAENIIFDKLSVLQNVYLNALPNVQQHKQYDRIKTNLYPHQRNMVEGMYLHREKLTRGFLSDNQAIQGKIGIVADPPGSGKTLSVLAYLAGYSKQYPKMNCELTPTSSQYFFSHDIHAADTLRTANILIVPHYLYQHWIHEIQTHTTLPYCGIETKHALQNEECARKMLESVCVITTNKCFKSVQQYASDHQIVWNNVFIDEASSIYIKSSDPRLHFQFLWFITNNWIPLLFKNPFLSKIDLYHLRDRLSLPPDLEEWLLDNQIPHYESSFVSSHYLKDYMPFLHRKKYYIVLRNTNECIKNSIQLPPYSTETYVCRPNVTLQSFASYMSSHGMDITVQNIQYIVQVLNIDCSDVDTYMKTKPSTVHTLIQTKVMENECVICMEHATYPMIVNCCYNIYCGRCILTNMMINQRCPTCREPLGTNTICCLNTVWSQEPRILKSKMEACVDIIRQHEKGRFIIYSSFDNIYFQLSEHMNMLGLKAERIENNLYSLLRSWKNYQEGRTHVLFVSNIELIRGMSLHSTSHLIFYHELSSYEWKQVLIHSAQRIGRQESLNLIHLDSELQV</sequence>
<dbReference type="GO" id="GO:0005524">
    <property type="term" value="F:ATP binding"/>
    <property type="evidence" value="ECO:0007669"/>
    <property type="project" value="UniProtKB-KW"/>
</dbReference>
<reference evidence="6" key="1">
    <citation type="journal article" date="2020" name="Nature">
        <title>Giant virus diversity and host interactions through global metagenomics.</title>
        <authorList>
            <person name="Schulz F."/>
            <person name="Roux S."/>
            <person name="Paez-Espino D."/>
            <person name="Jungbluth S."/>
            <person name="Walsh D.A."/>
            <person name="Denef V.J."/>
            <person name="McMahon K.D."/>
            <person name="Konstantinidis K.T."/>
            <person name="Eloe-Fadrosh E.A."/>
            <person name="Kyrpides N.C."/>
            <person name="Woyke T."/>
        </authorList>
    </citation>
    <scope>NUCLEOTIDE SEQUENCE</scope>
    <source>
        <strain evidence="6">GVMAG-S-3300013006-158</strain>
    </source>
</reference>
<keyword evidence="1" id="KW-0547">Nucleotide-binding</keyword>
<name>A0A6C0KQR0_9ZZZZ</name>
<evidence type="ECO:0000256" key="3">
    <source>
        <dbReference type="ARBA" id="ARBA00022806"/>
    </source>
</evidence>
<keyword evidence="2" id="KW-0378">Hydrolase</keyword>
<dbReference type="GO" id="GO:0006281">
    <property type="term" value="P:DNA repair"/>
    <property type="evidence" value="ECO:0007669"/>
    <property type="project" value="TreeGrafter"/>
</dbReference>